<evidence type="ECO:0000313" key="1">
    <source>
        <dbReference type="EMBL" id="VVE05308.1"/>
    </source>
</evidence>
<sequence>MASGWPRYGEDIARVWRGCSVGRSVEAARACRVKKQNPRTRARVLSYAEDGRKASYLPPPLAGLTAQLSLSETMRLNTGLPGAES</sequence>
<organism evidence="1 2">
    <name type="scientific">Pandoraea eparura</name>
    <dbReference type="NCBI Taxonomy" id="2508291"/>
    <lineage>
        <taxon>Bacteria</taxon>
        <taxon>Pseudomonadati</taxon>
        <taxon>Pseudomonadota</taxon>
        <taxon>Betaproteobacteria</taxon>
        <taxon>Burkholderiales</taxon>
        <taxon>Burkholderiaceae</taxon>
        <taxon>Pandoraea</taxon>
    </lineage>
</organism>
<protein>
    <submittedName>
        <fullName evidence="1">Uncharacterized protein</fullName>
    </submittedName>
</protein>
<evidence type="ECO:0000313" key="2">
    <source>
        <dbReference type="Proteomes" id="UP000400981"/>
    </source>
</evidence>
<proteinExistence type="predicted"/>
<dbReference type="AlphaFoldDB" id="A0A5E4UZ99"/>
<gene>
    <name evidence="1" type="ORF">PEP31012_02339</name>
</gene>
<dbReference type="Proteomes" id="UP000400981">
    <property type="component" value="Unassembled WGS sequence"/>
</dbReference>
<accession>A0A5E4UZ99</accession>
<name>A0A5E4UZ99_9BURK</name>
<keyword evidence="2" id="KW-1185">Reference proteome</keyword>
<dbReference type="EMBL" id="CABPSH010000004">
    <property type="protein sequence ID" value="VVE05308.1"/>
    <property type="molecule type" value="Genomic_DNA"/>
</dbReference>
<reference evidence="1 2" key="1">
    <citation type="submission" date="2019-08" db="EMBL/GenBank/DDBJ databases">
        <authorList>
            <person name="Peeters C."/>
        </authorList>
    </citation>
    <scope>NUCLEOTIDE SEQUENCE [LARGE SCALE GENOMIC DNA]</scope>
    <source>
        <strain evidence="1 2">LMG 31012</strain>
    </source>
</reference>